<dbReference type="Proteomes" id="UP000292957">
    <property type="component" value="Unassembled WGS sequence"/>
</dbReference>
<evidence type="ECO:0000313" key="1">
    <source>
        <dbReference type="EMBL" id="TBU29722.1"/>
    </source>
</evidence>
<dbReference type="EMBL" id="ML143411">
    <property type="protein sequence ID" value="TBU29722.1"/>
    <property type="molecule type" value="Genomic_DNA"/>
</dbReference>
<protein>
    <submittedName>
        <fullName evidence="1">Uncharacterized protein</fullName>
    </submittedName>
</protein>
<gene>
    <name evidence="1" type="ORF">BD311DRAFT_261283</name>
</gene>
<name>A0A4Q9MT26_9APHY</name>
<sequence length="94" mass="10412">MLRSCGVRTARRLCTLQISLPISRYAALLAFLRSRGILFCSHSNKSDAARCAGIVHTYILPRRPESLMSTRAFPGPTGSRIIARTAQVIRNRSP</sequence>
<proteinExistence type="predicted"/>
<organism evidence="1">
    <name type="scientific">Dichomitus squalens</name>
    <dbReference type="NCBI Taxonomy" id="114155"/>
    <lineage>
        <taxon>Eukaryota</taxon>
        <taxon>Fungi</taxon>
        <taxon>Dikarya</taxon>
        <taxon>Basidiomycota</taxon>
        <taxon>Agaricomycotina</taxon>
        <taxon>Agaricomycetes</taxon>
        <taxon>Polyporales</taxon>
        <taxon>Polyporaceae</taxon>
        <taxon>Dichomitus</taxon>
    </lineage>
</organism>
<accession>A0A4Q9MT26</accession>
<dbReference type="AlphaFoldDB" id="A0A4Q9MT26"/>
<reference evidence="1" key="1">
    <citation type="submission" date="2019-01" db="EMBL/GenBank/DDBJ databases">
        <title>Draft genome sequences of three monokaryotic isolates of the white-rot basidiomycete fungus Dichomitus squalens.</title>
        <authorList>
            <consortium name="DOE Joint Genome Institute"/>
            <person name="Lopez S.C."/>
            <person name="Andreopoulos B."/>
            <person name="Pangilinan J."/>
            <person name="Lipzen A."/>
            <person name="Riley R."/>
            <person name="Ahrendt S."/>
            <person name="Ng V."/>
            <person name="Barry K."/>
            <person name="Daum C."/>
            <person name="Grigoriev I.V."/>
            <person name="Hilden K.S."/>
            <person name="Makela M.R."/>
            <person name="de Vries R.P."/>
        </authorList>
    </citation>
    <scope>NUCLEOTIDE SEQUENCE [LARGE SCALE GENOMIC DNA]</scope>
    <source>
        <strain evidence="1">OM18370.1</strain>
    </source>
</reference>